<dbReference type="Proteomes" id="UP000078390">
    <property type="component" value="Unassembled WGS sequence"/>
</dbReference>
<name>A0A179D6H6_9BACT</name>
<evidence type="ECO:0000313" key="1">
    <source>
        <dbReference type="EMBL" id="OAQ21636.1"/>
    </source>
</evidence>
<keyword evidence="2" id="KW-1185">Reference proteome</keyword>
<dbReference type="STRING" id="999894.TDIS_0154"/>
<comment type="caution">
    <text evidence="1">The sequence shown here is derived from an EMBL/GenBank/DDBJ whole genome shotgun (WGS) entry which is preliminary data.</text>
</comment>
<reference evidence="1 2" key="1">
    <citation type="submission" date="2016-04" db="EMBL/GenBank/DDBJ databases">
        <title>Genome analysis of Thermosulfurimonas dismutans, the first thermophilic sulfur-disproportionating bacterium of the phylum Thermodesulfobacteria.</title>
        <authorList>
            <person name="Mardanov A.V."/>
            <person name="Beletsky A.V."/>
            <person name="Kadnikov V.V."/>
            <person name="Slobodkin A.I."/>
            <person name="Ravin N.V."/>
        </authorList>
    </citation>
    <scope>NUCLEOTIDE SEQUENCE [LARGE SCALE GENOMIC DNA]</scope>
    <source>
        <strain evidence="1 2">S95</strain>
    </source>
</reference>
<protein>
    <submittedName>
        <fullName evidence="1">Uncharacterized protein</fullName>
    </submittedName>
</protein>
<evidence type="ECO:0000313" key="2">
    <source>
        <dbReference type="Proteomes" id="UP000078390"/>
    </source>
</evidence>
<dbReference type="EMBL" id="LWLG01000001">
    <property type="protein sequence ID" value="OAQ21636.1"/>
    <property type="molecule type" value="Genomic_DNA"/>
</dbReference>
<accession>A0A179D6H6</accession>
<dbReference type="OrthoDB" id="2083258at2"/>
<organism evidence="1 2">
    <name type="scientific">Thermosulfurimonas dismutans</name>
    <dbReference type="NCBI Taxonomy" id="999894"/>
    <lineage>
        <taxon>Bacteria</taxon>
        <taxon>Pseudomonadati</taxon>
        <taxon>Thermodesulfobacteriota</taxon>
        <taxon>Thermodesulfobacteria</taxon>
        <taxon>Thermodesulfobacteriales</taxon>
        <taxon>Thermodesulfobacteriaceae</taxon>
        <taxon>Thermosulfurimonas</taxon>
    </lineage>
</organism>
<dbReference type="RefSeq" id="WP_068668300.1">
    <property type="nucleotide sequence ID" value="NZ_LWLG01000001.1"/>
</dbReference>
<dbReference type="AlphaFoldDB" id="A0A179D6H6"/>
<sequence length="93" mass="11371">MQAMARIRKEEALRWLSERLPGLREGECLDFLCKKRNRLVRIIRKGEGFLVEERGFFREDFEVPEKELFKLAERLFAREFPRSFMLWAHKRRA</sequence>
<dbReference type="PATRIC" id="fig|999894.6.peg.155"/>
<gene>
    <name evidence="1" type="ORF">TDIS_0154</name>
</gene>
<proteinExistence type="predicted"/>